<keyword evidence="5" id="KW-0573">Peptidoglycan synthesis</keyword>
<feature type="active site" description="Proton acceptor" evidence="7">
    <location>
        <position position="71"/>
    </location>
</feature>
<evidence type="ECO:0000256" key="7">
    <source>
        <dbReference type="PIRSR" id="PIRSR618044-1"/>
    </source>
</evidence>
<reference evidence="12 13" key="1">
    <citation type="submission" date="2013-12" db="EMBL/GenBank/DDBJ databases">
        <authorList>
            <consortium name="DOE Joint Genome Institute"/>
            <person name="Muyzer G."/>
            <person name="Huntemann M."/>
            <person name="Han J."/>
            <person name="Chen A."/>
            <person name="Kyrpides N."/>
            <person name="Mavromatis K."/>
            <person name="Markowitz V."/>
            <person name="Palaniappan K."/>
            <person name="Ivanova N."/>
            <person name="Schaumberg A."/>
            <person name="Pati A."/>
            <person name="Liolios K."/>
            <person name="Nordberg H.P."/>
            <person name="Cantor M.N."/>
            <person name="Hua S.X."/>
            <person name="Woyke T."/>
        </authorList>
    </citation>
    <scope>NUCLEOTIDE SEQUENCE [LARGE SCALE GENOMIC DNA]</scope>
    <source>
        <strain evidence="12 13">ARh 1</strain>
    </source>
</reference>
<evidence type="ECO:0000256" key="10">
    <source>
        <dbReference type="SAM" id="SignalP"/>
    </source>
</evidence>
<dbReference type="GO" id="GO:0071555">
    <property type="term" value="P:cell wall organization"/>
    <property type="evidence" value="ECO:0007669"/>
    <property type="project" value="UniProtKB-KW"/>
</dbReference>
<feature type="domain" description="Peptidase S11 D-alanyl-D-alanine carboxypeptidase A N-terminal" evidence="11">
    <location>
        <begin position="34"/>
        <end position="260"/>
    </location>
</feature>
<dbReference type="OrthoDB" id="5688590at2"/>
<dbReference type="PRINTS" id="PR00725">
    <property type="entry name" value="DADACBPTASE1"/>
</dbReference>
<proteinExistence type="inferred from homology"/>
<dbReference type="STRING" id="713585.THITH_04965"/>
<dbReference type="GO" id="GO:0006508">
    <property type="term" value="P:proteolysis"/>
    <property type="evidence" value="ECO:0007669"/>
    <property type="project" value="InterPro"/>
</dbReference>
<dbReference type="AlphaFoldDB" id="W0DL54"/>
<dbReference type="HOGENOM" id="CLU_027070_0_3_6"/>
<dbReference type="GO" id="GO:0030655">
    <property type="term" value="P:beta-lactam antibiotic catabolic process"/>
    <property type="evidence" value="ECO:0007669"/>
    <property type="project" value="InterPro"/>
</dbReference>
<evidence type="ECO:0000256" key="9">
    <source>
        <dbReference type="RuleBase" id="RU004016"/>
    </source>
</evidence>
<dbReference type="GO" id="GO:0008360">
    <property type="term" value="P:regulation of cell shape"/>
    <property type="evidence" value="ECO:0007669"/>
    <property type="project" value="UniProtKB-KW"/>
</dbReference>
<dbReference type="Pfam" id="PF00768">
    <property type="entry name" value="Peptidase_S11"/>
    <property type="match status" value="1"/>
</dbReference>
<dbReference type="GO" id="GO:0009252">
    <property type="term" value="P:peptidoglycan biosynthetic process"/>
    <property type="evidence" value="ECO:0007669"/>
    <property type="project" value="UniProtKB-KW"/>
</dbReference>
<evidence type="ECO:0000256" key="6">
    <source>
        <dbReference type="ARBA" id="ARBA00023316"/>
    </source>
</evidence>
<dbReference type="EMBL" id="CP007029">
    <property type="protein sequence ID" value="AHE97718.1"/>
    <property type="molecule type" value="Genomic_DNA"/>
</dbReference>
<dbReference type="NCBIfam" id="NF008668">
    <property type="entry name" value="PRK11669.1"/>
    <property type="match status" value="1"/>
</dbReference>
<keyword evidence="2 10" id="KW-0732">Signal</keyword>
<feature type="signal peptide" evidence="10">
    <location>
        <begin position="1"/>
        <end position="25"/>
    </location>
</feature>
<keyword evidence="4" id="KW-0133">Cell shape</keyword>
<evidence type="ECO:0000256" key="1">
    <source>
        <dbReference type="ARBA" id="ARBA00007164"/>
    </source>
</evidence>
<organism evidence="12 13">
    <name type="scientific">Thioalkalivibrio paradoxus ARh 1</name>
    <dbReference type="NCBI Taxonomy" id="713585"/>
    <lineage>
        <taxon>Bacteria</taxon>
        <taxon>Pseudomonadati</taxon>
        <taxon>Pseudomonadota</taxon>
        <taxon>Gammaproteobacteria</taxon>
        <taxon>Chromatiales</taxon>
        <taxon>Ectothiorhodospiraceae</taxon>
        <taxon>Thioalkalivibrio</taxon>
    </lineage>
</organism>
<sequence length="310" mass="33474">MKNTLWAAVLAGTLMLVLWPITASASGIPAGHNASALQLGSVHAAVVDLETGDPLYSKFADRAVPIASITKLMTAMVVLDSGQPLDEWLEITQRSDDPPKNAYSRIRIGSQATREDLLRITLMSSENLAAYVLGRNHPGGMEAFVADMNAKARALGMEQARFVDPSGLWPENHASASDLVKMVEAAYRYPAIREMSTTSRYRVHFRNPRYSLDYGNTNSLVSSARWNVALSKTGYLKEAGRCLVMVAEVAGQPRVMVLLDSLGTRTPLGDAGRIRRWIETGTGGAVAGAAQDYERQRTATLTAGGAPSPR</sequence>
<dbReference type="InterPro" id="IPR000871">
    <property type="entry name" value="Beta-lactam_class-A"/>
</dbReference>
<feature type="active site" evidence="7">
    <location>
        <position position="125"/>
    </location>
</feature>
<dbReference type="KEGG" id="tti:THITH_04965"/>
<accession>W0DL54</accession>
<dbReference type="InterPro" id="IPR018044">
    <property type="entry name" value="Peptidase_S11"/>
</dbReference>
<dbReference type="InterPro" id="IPR001967">
    <property type="entry name" value="Peptidase_S11_N"/>
</dbReference>
<protein>
    <submittedName>
        <fullName evidence="12">Peptidase S11</fullName>
    </submittedName>
</protein>
<comment type="similarity">
    <text evidence="1 9">Belongs to the peptidase S11 family.</text>
</comment>
<evidence type="ECO:0000256" key="5">
    <source>
        <dbReference type="ARBA" id="ARBA00022984"/>
    </source>
</evidence>
<evidence type="ECO:0000256" key="8">
    <source>
        <dbReference type="PIRSR" id="PIRSR618044-2"/>
    </source>
</evidence>
<feature type="chain" id="PRO_5004786900" evidence="10">
    <location>
        <begin position="26"/>
        <end position="310"/>
    </location>
</feature>
<name>W0DL54_9GAMM</name>
<dbReference type="PANTHER" id="PTHR35333">
    <property type="entry name" value="BETA-LACTAMASE"/>
    <property type="match status" value="1"/>
</dbReference>
<dbReference type="Gene3D" id="3.40.710.10">
    <property type="entry name" value="DD-peptidase/beta-lactamase superfamily"/>
    <property type="match status" value="1"/>
</dbReference>
<evidence type="ECO:0000259" key="11">
    <source>
        <dbReference type="Pfam" id="PF00768"/>
    </source>
</evidence>
<evidence type="ECO:0000256" key="4">
    <source>
        <dbReference type="ARBA" id="ARBA00022960"/>
    </source>
</evidence>
<feature type="active site" description="Acyl-ester intermediate" evidence="7">
    <location>
        <position position="68"/>
    </location>
</feature>
<evidence type="ECO:0000256" key="3">
    <source>
        <dbReference type="ARBA" id="ARBA00022801"/>
    </source>
</evidence>
<feature type="binding site" evidence="8">
    <location>
        <position position="232"/>
    </location>
    <ligand>
        <name>substrate</name>
    </ligand>
</feature>
<dbReference type="SUPFAM" id="SSF56601">
    <property type="entry name" value="beta-lactamase/transpeptidase-like"/>
    <property type="match status" value="1"/>
</dbReference>
<evidence type="ECO:0000313" key="13">
    <source>
        <dbReference type="Proteomes" id="UP000005289"/>
    </source>
</evidence>
<dbReference type="Proteomes" id="UP000005289">
    <property type="component" value="Chromosome"/>
</dbReference>
<dbReference type="InterPro" id="IPR012338">
    <property type="entry name" value="Beta-lactam/transpept-like"/>
</dbReference>
<keyword evidence="13" id="KW-1185">Reference proteome</keyword>
<keyword evidence="3" id="KW-0378">Hydrolase</keyword>
<dbReference type="PANTHER" id="PTHR35333:SF3">
    <property type="entry name" value="BETA-LACTAMASE-TYPE TRANSPEPTIDASE FOLD CONTAINING PROTEIN"/>
    <property type="match status" value="1"/>
</dbReference>
<dbReference type="GO" id="GO:0008800">
    <property type="term" value="F:beta-lactamase activity"/>
    <property type="evidence" value="ECO:0007669"/>
    <property type="project" value="InterPro"/>
</dbReference>
<evidence type="ECO:0000313" key="12">
    <source>
        <dbReference type="EMBL" id="AHE97718.1"/>
    </source>
</evidence>
<dbReference type="GO" id="GO:0009002">
    <property type="term" value="F:serine-type D-Ala-D-Ala carboxypeptidase activity"/>
    <property type="evidence" value="ECO:0007669"/>
    <property type="project" value="InterPro"/>
</dbReference>
<dbReference type="RefSeq" id="WP_006748847.1">
    <property type="nucleotide sequence ID" value="NZ_CP007029.1"/>
</dbReference>
<dbReference type="GO" id="GO:0046677">
    <property type="term" value="P:response to antibiotic"/>
    <property type="evidence" value="ECO:0007669"/>
    <property type="project" value="InterPro"/>
</dbReference>
<keyword evidence="6" id="KW-0961">Cell wall biogenesis/degradation</keyword>
<gene>
    <name evidence="12" type="ORF">THITH_04965</name>
</gene>
<evidence type="ECO:0000256" key="2">
    <source>
        <dbReference type="ARBA" id="ARBA00022729"/>
    </source>
</evidence>